<evidence type="ECO:0000256" key="6">
    <source>
        <dbReference type="ARBA" id="ARBA00023118"/>
    </source>
</evidence>
<dbReference type="Gene3D" id="3.30.70.2650">
    <property type="match status" value="1"/>
</dbReference>
<dbReference type="Pfam" id="PF20803">
    <property type="entry name" value="PaaX_M"/>
    <property type="match status" value="1"/>
</dbReference>
<dbReference type="AlphaFoldDB" id="A0A2H0KT16"/>
<keyword evidence="7" id="KW-0472">Membrane</keyword>
<dbReference type="EMBL" id="PCVO01000035">
    <property type="protein sequence ID" value="PIQ75256.1"/>
    <property type="molecule type" value="Genomic_DNA"/>
</dbReference>
<keyword evidence="5" id="KW-0460">Magnesium</keyword>
<keyword evidence="4" id="KW-0378">Hydrolase</keyword>
<feature type="domain" description="Transcriptional repressor PaaX-like central Cas2-like" evidence="8">
    <location>
        <begin position="107"/>
        <end position="184"/>
    </location>
</feature>
<dbReference type="InterPro" id="IPR048846">
    <property type="entry name" value="PaaX-like_central"/>
</dbReference>
<keyword evidence="7" id="KW-1133">Transmembrane helix</keyword>
<dbReference type="GO" id="GO:0004521">
    <property type="term" value="F:RNA endonuclease activity"/>
    <property type="evidence" value="ECO:0007669"/>
    <property type="project" value="InterPro"/>
</dbReference>
<keyword evidence="1" id="KW-0540">Nuclease</keyword>
<evidence type="ECO:0000256" key="7">
    <source>
        <dbReference type="SAM" id="Phobius"/>
    </source>
</evidence>
<reference evidence="9 10" key="1">
    <citation type="submission" date="2017-09" db="EMBL/GenBank/DDBJ databases">
        <title>Depth-based differentiation of microbial function through sediment-hosted aquifers and enrichment of novel symbionts in the deep terrestrial subsurface.</title>
        <authorList>
            <person name="Probst A.J."/>
            <person name="Ladd B."/>
            <person name="Jarett J.K."/>
            <person name="Geller-Mcgrath D.E."/>
            <person name="Sieber C.M."/>
            <person name="Emerson J.B."/>
            <person name="Anantharaman K."/>
            <person name="Thomas B.C."/>
            <person name="Malmstrom R."/>
            <person name="Stieglmeier M."/>
            <person name="Klingl A."/>
            <person name="Woyke T."/>
            <person name="Ryan C.M."/>
            <person name="Banfield J.F."/>
        </authorList>
    </citation>
    <scope>NUCLEOTIDE SEQUENCE [LARGE SCALE GENOMIC DNA]</scope>
    <source>
        <strain evidence="9">CG11_big_fil_rev_8_21_14_0_20_40_15</strain>
    </source>
</reference>
<keyword evidence="6" id="KW-0051">Antiviral defense</keyword>
<keyword evidence="3 9" id="KW-0255">Endonuclease</keyword>
<name>A0A2H0KT16_9BACT</name>
<comment type="caution">
    <text evidence="9">The sequence shown here is derived from an EMBL/GenBank/DDBJ whole genome shotgun (WGS) entry which is preliminary data.</text>
</comment>
<accession>A0A2H0KT16</accession>
<dbReference type="GO" id="GO:0043571">
    <property type="term" value="P:maintenance of CRISPR repeat elements"/>
    <property type="evidence" value="ECO:0007669"/>
    <property type="project" value="InterPro"/>
</dbReference>
<dbReference type="InterPro" id="IPR021127">
    <property type="entry name" value="CRISPR_associated_Cas2"/>
</dbReference>
<protein>
    <submittedName>
        <fullName evidence="9">CRISPR-associated endonuclease Cas2</fullName>
    </submittedName>
</protein>
<dbReference type="PANTHER" id="PTHR30319">
    <property type="entry name" value="PHENYLACETIC ACID REGULATOR-RELATED TRANSCRIPTIONAL REPRESSOR"/>
    <property type="match status" value="1"/>
</dbReference>
<evidence type="ECO:0000313" key="9">
    <source>
        <dbReference type="EMBL" id="PIQ75256.1"/>
    </source>
</evidence>
<keyword evidence="7" id="KW-0812">Transmembrane</keyword>
<dbReference type="GO" id="GO:0006351">
    <property type="term" value="P:DNA-templated transcription"/>
    <property type="evidence" value="ECO:0007669"/>
    <property type="project" value="TreeGrafter"/>
</dbReference>
<feature type="transmembrane region" description="Helical" evidence="7">
    <location>
        <begin position="18"/>
        <end position="41"/>
    </location>
</feature>
<dbReference type="SUPFAM" id="SSF143430">
    <property type="entry name" value="TTP0101/SSO1404-like"/>
    <property type="match status" value="1"/>
</dbReference>
<evidence type="ECO:0000256" key="5">
    <source>
        <dbReference type="ARBA" id="ARBA00022842"/>
    </source>
</evidence>
<evidence type="ECO:0000313" key="10">
    <source>
        <dbReference type="Proteomes" id="UP000229317"/>
    </source>
</evidence>
<dbReference type="PANTHER" id="PTHR30319:SF1">
    <property type="entry name" value="TRANSCRIPTIONAL REPRESSOR PAAX"/>
    <property type="match status" value="1"/>
</dbReference>
<evidence type="ECO:0000256" key="2">
    <source>
        <dbReference type="ARBA" id="ARBA00022723"/>
    </source>
</evidence>
<sequence>MSDSKESSYKKGELAKRILLMIAGGLIIPAAVVVPNLTLVLRPIIKALCKKHGVQRQNIVKSITYLKRQRLVSVVEKNGQQILTLSENGRKKILQYDLDKITLKKPKKWDGYWRLVIFDIPENMKRGREAFREKLKHLGFYRLQKSCFLFPYECRDEIDFITEIFDVSPYINFIIAKEIEGQEKLEKFFGINY</sequence>
<organism evidence="9 10">
    <name type="scientific">Candidatus Portnoybacteria bacterium CG11_big_fil_rev_8_21_14_0_20_40_15</name>
    <dbReference type="NCBI Taxonomy" id="1974817"/>
    <lineage>
        <taxon>Bacteria</taxon>
        <taxon>Candidatus Portnoyibacteriota</taxon>
    </lineage>
</organism>
<dbReference type="Proteomes" id="UP000229317">
    <property type="component" value="Unassembled WGS sequence"/>
</dbReference>
<keyword evidence="2" id="KW-0479">Metal-binding</keyword>
<evidence type="ECO:0000256" key="3">
    <source>
        <dbReference type="ARBA" id="ARBA00022759"/>
    </source>
</evidence>
<evidence type="ECO:0000256" key="1">
    <source>
        <dbReference type="ARBA" id="ARBA00022722"/>
    </source>
</evidence>
<evidence type="ECO:0000259" key="8">
    <source>
        <dbReference type="Pfam" id="PF20803"/>
    </source>
</evidence>
<evidence type="ECO:0000256" key="4">
    <source>
        <dbReference type="ARBA" id="ARBA00022801"/>
    </source>
</evidence>
<proteinExistence type="predicted"/>
<gene>
    <name evidence="9" type="primary">cas2</name>
    <name evidence="9" type="ORF">COV84_02350</name>
</gene>
<dbReference type="NCBIfam" id="TIGR01573">
    <property type="entry name" value="cas2"/>
    <property type="match status" value="1"/>
</dbReference>